<dbReference type="Proteomes" id="UP000596202">
    <property type="component" value="Chromosome"/>
</dbReference>
<dbReference type="GeneID" id="93527101"/>
<name>A0A9Q6Z4B1_MYROD</name>
<sequence length="133" mass="15272">MPFPIELTYIKQTEDELGVLFPDDFKAKMMQENGGELSTEEDDWQLYPFFDRSDKKRMSRTCNHIGLETKQAQAWRNFPINAIAIASNGSGDHLILLPEAGNEKQLSEVIYAWWHEEGIPQKVADSIEDLVNE</sequence>
<protein>
    <submittedName>
        <fullName evidence="2">SMI1/KNR4 family protein</fullName>
    </submittedName>
</protein>
<evidence type="ECO:0000259" key="1">
    <source>
        <dbReference type="Pfam" id="PF09346"/>
    </source>
</evidence>
<dbReference type="RefSeq" id="WP_002991596.1">
    <property type="nucleotide sequence ID" value="NZ_CP068108.1"/>
</dbReference>
<dbReference type="InterPro" id="IPR037883">
    <property type="entry name" value="Knr4/Smi1-like_sf"/>
</dbReference>
<dbReference type="OrthoDB" id="1353528at2"/>
<feature type="domain" description="Knr4/Smi1-like" evidence="1">
    <location>
        <begin position="6"/>
        <end position="132"/>
    </location>
</feature>
<dbReference type="AlphaFoldDB" id="A0A9Q6Z4B1"/>
<proteinExistence type="predicted"/>
<dbReference type="EMBL" id="CP068108">
    <property type="protein sequence ID" value="QQU01209.1"/>
    <property type="molecule type" value="Genomic_DNA"/>
</dbReference>
<gene>
    <name evidence="2" type="ORF">I6I88_05515</name>
</gene>
<dbReference type="Pfam" id="PF09346">
    <property type="entry name" value="SMI1_KNR4"/>
    <property type="match status" value="1"/>
</dbReference>
<dbReference type="InterPro" id="IPR018958">
    <property type="entry name" value="Knr4/Smi1-like_dom"/>
</dbReference>
<dbReference type="SUPFAM" id="SSF160631">
    <property type="entry name" value="SMI1/KNR4-like"/>
    <property type="match status" value="1"/>
</dbReference>
<evidence type="ECO:0000313" key="3">
    <source>
        <dbReference type="Proteomes" id="UP000596202"/>
    </source>
</evidence>
<dbReference type="Gene3D" id="3.40.1580.10">
    <property type="entry name" value="SMI1/KNR4-like"/>
    <property type="match status" value="1"/>
</dbReference>
<evidence type="ECO:0000313" key="2">
    <source>
        <dbReference type="EMBL" id="QQU01209.1"/>
    </source>
</evidence>
<accession>A0A9Q6Z4B1</accession>
<organism evidence="2 3">
    <name type="scientific">Myroides odoratus</name>
    <name type="common">Flavobacterium odoratum</name>
    <dbReference type="NCBI Taxonomy" id="256"/>
    <lineage>
        <taxon>Bacteria</taxon>
        <taxon>Pseudomonadati</taxon>
        <taxon>Bacteroidota</taxon>
        <taxon>Flavobacteriia</taxon>
        <taxon>Flavobacteriales</taxon>
        <taxon>Flavobacteriaceae</taxon>
        <taxon>Myroides</taxon>
    </lineage>
</organism>
<reference evidence="2 3" key="1">
    <citation type="submission" date="2021-01" db="EMBL/GenBank/DDBJ databases">
        <title>FDA dAtabase for Regulatory Grade micrObial Sequences (FDA-ARGOS): Supporting development and validation of Infectious Disease Dx tests.</title>
        <authorList>
            <person name="Sproer C."/>
            <person name="Gronow S."/>
            <person name="Severitt S."/>
            <person name="Schroder I."/>
            <person name="Tallon L."/>
            <person name="Sadzewicz L."/>
            <person name="Zhao X."/>
            <person name="Boylan J."/>
            <person name="Ott S."/>
            <person name="Bowen H."/>
            <person name="Vavikolanu K."/>
            <person name="Mehta A."/>
            <person name="Aluvathingal J."/>
            <person name="Nadendla S."/>
            <person name="Lowell S."/>
            <person name="Myers T."/>
            <person name="Yan Y."/>
            <person name="Sichtig H."/>
        </authorList>
    </citation>
    <scope>NUCLEOTIDE SEQUENCE [LARGE SCALE GENOMIC DNA]</scope>
    <source>
        <strain evidence="2 3">FDAARGOS_1131</strain>
    </source>
</reference>